<organism evidence="2 3">
    <name type="scientific">Phoxinus phoxinus</name>
    <name type="common">Eurasian minnow</name>
    <dbReference type="NCBI Taxonomy" id="58324"/>
    <lineage>
        <taxon>Eukaryota</taxon>
        <taxon>Metazoa</taxon>
        <taxon>Chordata</taxon>
        <taxon>Craniata</taxon>
        <taxon>Vertebrata</taxon>
        <taxon>Euteleostomi</taxon>
        <taxon>Actinopterygii</taxon>
        <taxon>Neopterygii</taxon>
        <taxon>Teleostei</taxon>
        <taxon>Ostariophysi</taxon>
        <taxon>Cypriniformes</taxon>
        <taxon>Leuciscidae</taxon>
        <taxon>Phoxininae</taxon>
        <taxon>Phoxinus</taxon>
    </lineage>
</organism>
<evidence type="ECO:0000256" key="1">
    <source>
        <dbReference type="SAM" id="MobiDB-lite"/>
    </source>
</evidence>
<accession>A0AAN9H8L1</accession>
<sequence length="82" mass="9055">MIIVFTERAIKHPRSVPGKTIEELRHQGEKHPISVASVRSIQGFPLYPRRVSVRLASALPAAEPKDTRTQSRDLTLNPAAGC</sequence>
<comment type="caution">
    <text evidence="2">The sequence shown here is derived from an EMBL/GenBank/DDBJ whole genome shotgun (WGS) entry which is preliminary data.</text>
</comment>
<evidence type="ECO:0000313" key="2">
    <source>
        <dbReference type="EMBL" id="KAK7158167.1"/>
    </source>
</evidence>
<protein>
    <submittedName>
        <fullName evidence="2">Uncharacterized protein</fullName>
    </submittedName>
</protein>
<dbReference type="EMBL" id="JAYKXH010000009">
    <property type="protein sequence ID" value="KAK7158167.1"/>
    <property type="molecule type" value="Genomic_DNA"/>
</dbReference>
<keyword evidence="3" id="KW-1185">Reference proteome</keyword>
<feature type="region of interest" description="Disordered" evidence="1">
    <location>
        <begin position="59"/>
        <end position="82"/>
    </location>
</feature>
<dbReference type="AlphaFoldDB" id="A0AAN9H8L1"/>
<proteinExistence type="predicted"/>
<gene>
    <name evidence="2" type="ORF">R3I93_009388</name>
</gene>
<dbReference type="Proteomes" id="UP001364617">
    <property type="component" value="Unassembled WGS sequence"/>
</dbReference>
<evidence type="ECO:0000313" key="3">
    <source>
        <dbReference type="Proteomes" id="UP001364617"/>
    </source>
</evidence>
<reference evidence="2 3" key="1">
    <citation type="submission" date="2024-02" db="EMBL/GenBank/DDBJ databases">
        <title>Chromosome-level genome assembly of the Eurasian Minnow (Phoxinus phoxinus).</title>
        <authorList>
            <person name="Oriowo T.O."/>
            <person name="Martin S."/>
            <person name="Stange M."/>
            <person name="Chrysostomakis Y."/>
            <person name="Brown T."/>
            <person name="Winkler S."/>
            <person name="Kukowka S."/>
            <person name="Myers E.W."/>
            <person name="Bohne A."/>
        </authorList>
    </citation>
    <scope>NUCLEOTIDE SEQUENCE [LARGE SCALE GENOMIC DNA]</scope>
    <source>
        <strain evidence="2">ZFMK-TIS-60720</strain>
        <tissue evidence="2">Whole Organism</tissue>
    </source>
</reference>
<name>A0AAN9H8L1_9TELE</name>